<comment type="caution">
    <text evidence="5">The sequence shown here is derived from an EMBL/GenBank/DDBJ whole genome shotgun (WGS) entry which is preliminary data.</text>
</comment>
<dbReference type="RefSeq" id="WP_183385801.1">
    <property type="nucleotide sequence ID" value="NZ_JACHXM010000001.1"/>
</dbReference>
<evidence type="ECO:0000256" key="3">
    <source>
        <dbReference type="ARBA" id="ARBA00022801"/>
    </source>
</evidence>
<dbReference type="AlphaFoldDB" id="A0A7W5G4J0"/>
<keyword evidence="4" id="KW-0720">Serine protease</keyword>
<dbReference type="PANTHER" id="PTHR20842:SF0">
    <property type="entry name" value="ALPHA-ASPARTYL DIPEPTIDASE"/>
    <property type="match status" value="1"/>
</dbReference>
<keyword evidence="2" id="KW-0645">Protease</keyword>
<protein>
    <submittedName>
        <fullName evidence="5">Dipeptidase E</fullName>
        <ecNumber evidence="5">3.4.13.21</ecNumber>
    </submittedName>
</protein>
<organism evidence="5 6">
    <name type="scientific">Halomonas organivorans</name>
    <dbReference type="NCBI Taxonomy" id="257772"/>
    <lineage>
        <taxon>Bacteria</taxon>
        <taxon>Pseudomonadati</taxon>
        <taxon>Pseudomonadota</taxon>
        <taxon>Gammaproteobacteria</taxon>
        <taxon>Oceanospirillales</taxon>
        <taxon>Halomonadaceae</taxon>
        <taxon>Halomonas</taxon>
    </lineage>
</organism>
<name>A0A7W5G4J0_9GAMM</name>
<dbReference type="PANTHER" id="PTHR20842">
    <property type="entry name" value="PROTEASE S51 ALPHA-ASPARTYL DIPEPTIDASE"/>
    <property type="match status" value="1"/>
</dbReference>
<evidence type="ECO:0000313" key="6">
    <source>
        <dbReference type="Proteomes" id="UP000525987"/>
    </source>
</evidence>
<dbReference type="EMBL" id="JACHXM010000001">
    <property type="protein sequence ID" value="MBB3139386.1"/>
    <property type="molecule type" value="Genomic_DNA"/>
</dbReference>
<dbReference type="SUPFAM" id="SSF52317">
    <property type="entry name" value="Class I glutamine amidotransferase-like"/>
    <property type="match status" value="1"/>
</dbReference>
<evidence type="ECO:0000256" key="2">
    <source>
        <dbReference type="ARBA" id="ARBA00022670"/>
    </source>
</evidence>
<reference evidence="5 6" key="1">
    <citation type="submission" date="2020-08" db="EMBL/GenBank/DDBJ databases">
        <title>Genomic Encyclopedia of Type Strains, Phase III (KMG-III): the genomes of soil and plant-associated and newly described type strains.</title>
        <authorList>
            <person name="Whitman W."/>
        </authorList>
    </citation>
    <scope>NUCLEOTIDE SEQUENCE [LARGE SCALE GENOMIC DNA]</scope>
    <source>
        <strain evidence="5 6">CECT 5995</strain>
    </source>
</reference>
<sequence>MKSMFLASSFKDVASLFVESVSGECAGKRVTFIPTASLTEEVNFYVAAGKEALENLGMIVDELEISTAADDEIASKLKANDYIYVSGGNSFFLLQELKRKGADRLIAEQVALGKVYIGESAGSIVLTHDIEYVAEMDDVAAAPGMGSFASLGLIDIYPVPHHTNHPFKGAIESIISTYEERLPLCPISNTQAIVVSGDEYSIWSVER</sequence>
<comment type="similarity">
    <text evidence="1">Belongs to the peptidase S51 family.</text>
</comment>
<dbReference type="EC" id="3.4.13.21" evidence="5"/>
<gene>
    <name evidence="5" type="ORF">FHR96_000232</name>
</gene>
<keyword evidence="6" id="KW-1185">Reference proteome</keyword>
<evidence type="ECO:0000256" key="4">
    <source>
        <dbReference type="ARBA" id="ARBA00022825"/>
    </source>
</evidence>
<keyword evidence="3 5" id="KW-0378">Hydrolase</keyword>
<keyword evidence="5" id="KW-0224">Dipeptidase</keyword>
<evidence type="ECO:0000256" key="1">
    <source>
        <dbReference type="ARBA" id="ARBA00006534"/>
    </source>
</evidence>
<accession>A0A7W5G4J0</accession>
<dbReference type="InterPro" id="IPR029062">
    <property type="entry name" value="Class_I_gatase-like"/>
</dbReference>
<dbReference type="Gene3D" id="3.40.50.880">
    <property type="match status" value="1"/>
</dbReference>
<dbReference type="InterPro" id="IPR005320">
    <property type="entry name" value="Peptidase_S51"/>
</dbReference>
<dbReference type="GO" id="GO:0016805">
    <property type="term" value="F:dipeptidase activity"/>
    <property type="evidence" value="ECO:0007669"/>
    <property type="project" value="UniProtKB-KW"/>
</dbReference>
<dbReference type="GO" id="GO:0006508">
    <property type="term" value="P:proteolysis"/>
    <property type="evidence" value="ECO:0007669"/>
    <property type="project" value="UniProtKB-KW"/>
</dbReference>
<proteinExistence type="inferred from homology"/>
<dbReference type="GO" id="GO:0008236">
    <property type="term" value="F:serine-type peptidase activity"/>
    <property type="evidence" value="ECO:0007669"/>
    <property type="project" value="UniProtKB-KW"/>
</dbReference>
<dbReference type="Proteomes" id="UP000525987">
    <property type="component" value="Unassembled WGS sequence"/>
</dbReference>
<dbReference type="Pfam" id="PF03575">
    <property type="entry name" value="Peptidase_S51"/>
    <property type="match status" value="1"/>
</dbReference>
<evidence type="ECO:0000313" key="5">
    <source>
        <dbReference type="EMBL" id="MBB3139386.1"/>
    </source>
</evidence>